<dbReference type="EMBL" id="JXXR01000001">
    <property type="protein sequence ID" value="KJY77590.1"/>
    <property type="molecule type" value="Genomic_DNA"/>
</dbReference>
<gene>
    <name evidence="1" type="ORF">TW71_00730</name>
</gene>
<protein>
    <submittedName>
        <fullName evidence="1">Membrane protein</fullName>
    </submittedName>
</protein>
<organism evidence="1">
    <name type="scientific">Vibrio coralliilyticus</name>
    <dbReference type="NCBI Taxonomy" id="190893"/>
    <lineage>
        <taxon>Bacteria</taxon>
        <taxon>Pseudomonadati</taxon>
        <taxon>Pseudomonadota</taxon>
        <taxon>Gammaproteobacteria</taxon>
        <taxon>Vibrionales</taxon>
        <taxon>Vibrionaceae</taxon>
        <taxon>Vibrio</taxon>
    </lineage>
</organism>
<evidence type="ECO:0000313" key="1">
    <source>
        <dbReference type="EMBL" id="KJY77590.1"/>
    </source>
</evidence>
<reference evidence="1" key="1">
    <citation type="journal article" date="2015" name="BMC Genomics">
        <title>Genome mining reveals unlocked bioactive potential of marine Gram-negative bacteria.</title>
        <authorList>
            <person name="Machado H."/>
            <person name="Sonnenschein E.C."/>
            <person name="Melchiorsen J."/>
            <person name="Gram L."/>
        </authorList>
    </citation>
    <scope>NUCLEOTIDE SEQUENCE</scope>
    <source>
        <strain evidence="1">S2052</strain>
    </source>
</reference>
<comment type="caution">
    <text evidence="1">The sequence shown here is derived from an EMBL/GenBank/DDBJ whole genome shotgun (WGS) entry which is preliminary data.</text>
</comment>
<dbReference type="RefSeq" id="WP_045984639.1">
    <property type="nucleotide sequence ID" value="NZ_CP016556.1"/>
</dbReference>
<sequence length="138" mass="15747">MNKPHKGIWIAYILSIFTPFTCLISGVVAIVYAGYRLDKGQDGEVIDSHYYGLIRTFFLNLIYFVVLIITVATSNGVLKGVNDYWYQNHIIDDIAYYIPYVGMLFGAIAIAVWFVRMYQGMTKLRANQPFSFNKGPNL</sequence>
<proteinExistence type="predicted"/>
<name>A0A837GD56_9VIBR</name>
<accession>A0A837GD56</accession>
<dbReference type="AlphaFoldDB" id="A0A837GD56"/>